<reference evidence="2" key="1">
    <citation type="journal article" date="2014" name="Front. Microbiol.">
        <title>High frequency of phylogenetically diverse reductive dehalogenase-homologous genes in deep subseafloor sedimentary metagenomes.</title>
        <authorList>
            <person name="Kawai M."/>
            <person name="Futagami T."/>
            <person name="Toyoda A."/>
            <person name="Takaki Y."/>
            <person name="Nishi S."/>
            <person name="Hori S."/>
            <person name="Arai W."/>
            <person name="Tsubouchi T."/>
            <person name="Morono Y."/>
            <person name="Uchiyama I."/>
            <person name="Ito T."/>
            <person name="Fujiyama A."/>
            <person name="Inagaki F."/>
            <person name="Takami H."/>
        </authorList>
    </citation>
    <scope>NUCLEOTIDE SEQUENCE</scope>
    <source>
        <strain evidence="2">Expedition CK06-06</strain>
    </source>
</reference>
<dbReference type="EMBL" id="BARS01034215">
    <property type="protein sequence ID" value="GAG19748.1"/>
    <property type="molecule type" value="Genomic_DNA"/>
</dbReference>
<proteinExistence type="predicted"/>
<protein>
    <recommendedName>
        <fullName evidence="1">RmlD-like substrate binding domain-containing protein</fullName>
    </recommendedName>
</protein>
<gene>
    <name evidence="2" type="ORF">S01H1_52895</name>
</gene>
<dbReference type="Pfam" id="PF04321">
    <property type="entry name" value="RmlD_sub_bind"/>
    <property type="match status" value="1"/>
</dbReference>
<dbReference type="GO" id="GO:0019305">
    <property type="term" value="P:dTDP-rhamnose biosynthetic process"/>
    <property type="evidence" value="ECO:0007669"/>
    <property type="project" value="TreeGrafter"/>
</dbReference>
<dbReference type="AlphaFoldDB" id="X0W558"/>
<dbReference type="InterPro" id="IPR036291">
    <property type="entry name" value="NAD(P)-bd_dom_sf"/>
</dbReference>
<feature type="non-terminal residue" evidence="2">
    <location>
        <position position="125"/>
    </location>
</feature>
<comment type="caution">
    <text evidence="2">The sequence shown here is derived from an EMBL/GenBank/DDBJ whole genome shotgun (WGS) entry which is preliminary data.</text>
</comment>
<dbReference type="PANTHER" id="PTHR10491:SF4">
    <property type="entry name" value="METHIONINE ADENOSYLTRANSFERASE 2 SUBUNIT BETA"/>
    <property type="match status" value="1"/>
</dbReference>
<dbReference type="SUPFAM" id="SSF51735">
    <property type="entry name" value="NAD(P)-binding Rossmann-fold domains"/>
    <property type="match status" value="1"/>
</dbReference>
<evidence type="ECO:0000259" key="1">
    <source>
        <dbReference type="Pfam" id="PF04321"/>
    </source>
</evidence>
<dbReference type="Gene3D" id="3.40.50.720">
    <property type="entry name" value="NAD(P)-binding Rossmann-like Domain"/>
    <property type="match status" value="1"/>
</dbReference>
<organism evidence="2">
    <name type="scientific">marine sediment metagenome</name>
    <dbReference type="NCBI Taxonomy" id="412755"/>
    <lineage>
        <taxon>unclassified sequences</taxon>
        <taxon>metagenomes</taxon>
        <taxon>ecological metagenomes</taxon>
    </lineage>
</organism>
<dbReference type="GO" id="GO:0008831">
    <property type="term" value="F:dTDP-4-dehydrorhamnose reductase activity"/>
    <property type="evidence" value="ECO:0007669"/>
    <property type="project" value="TreeGrafter"/>
</dbReference>
<name>X0W558_9ZZZZ</name>
<dbReference type="PANTHER" id="PTHR10491">
    <property type="entry name" value="DTDP-4-DEHYDRORHAMNOSE REDUCTASE"/>
    <property type="match status" value="1"/>
</dbReference>
<evidence type="ECO:0000313" key="2">
    <source>
        <dbReference type="EMBL" id="GAG19748.1"/>
    </source>
</evidence>
<accession>X0W558</accession>
<dbReference type="GO" id="GO:0005829">
    <property type="term" value="C:cytosol"/>
    <property type="evidence" value="ECO:0007669"/>
    <property type="project" value="TreeGrafter"/>
</dbReference>
<dbReference type="InterPro" id="IPR029903">
    <property type="entry name" value="RmlD-like-bd"/>
</dbReference>
<dbReference type="InterPro" id="IPR005913">
    <property type="entry name" value="dTDP_dehydrorham_reduct"/>
</dbReference>
<feature type="domain" description="RmlD-like substrate binding" evidence="1">
    <location>
        <begin position="5"/>
        <end position="125"/>
    </location>
</feature>
<sequence>MSAKKVLILGGNGMLGHKVWQEFDSRFNTWVTIRGSIEHWRHLPFFKKEKVIENVEVFSRENIKNALNQVQPEVVVNCIGIVKKLRESESPVPAITINALFPHWLAELCRERGIRMIHISTDCVF</sequence>